<accession>A0ABP7A2R6</accession>
<evidence type="ECO:0000313" key="2">
    <source>
        <dbReference type="Proteomes" id="UP001500630"/>
    </source>
</evidence>
<protein>
    <submittedName>
        <fullName evidence="1">Uncharacterized protein</fullName>
    </submittedName>
</protein>
<dbReference type="RefSeq" id="WP_345580111.1">
    <property type="nucleotide sequence ID" value="NZ_BAABDQ010000071.1"/>
</dbReference>
<evidence type="ECO:0000313" key="1">
    <source>
        <dbReference type="EMBL" id="GAA3623815.1"/>
    </source>
</evidence>
<dbReference type="EMBL" id="BAABDQ010000071">
    <property type="protein sequence ID" value="GAA3623815.1"/>
    <property type="molecule type" value="Genomic_DNA"/>
</dbReference>
<name>A0ABP7A2R6_9ACTN</name>
<organism evidence="1 2">
    <name type="scientific">Nonomuraea rosea</name>
    <dbReference type="NCBI Taxonomy" id="638574"/>
    <lineage>
        <taxon>Bacteria</taxon>
        <taxon>Bacillati</taxon>
        <taxon>Actinomycetota</taxon>
        <taxon>Actinomycetes</taxon>
        <taxon>Streptosporangiales</taxon>
        <taxon>Streptosporangiaceae</taxon>
        <taxon>Nonomuraea</taxon>
    </lineage>
</organism>
<sequence length="140" mass="15035">MTSIVTLASGLELSQEEKRTHELTAGFSIESMFTLGQKLGSSSSSGIRWTDSVTRAFTTVASRSRTFTEGHTKHAEISGEIPAASPGRRQSLYAYPVVGLYDIPVVVYGGANDLGQATTRKTASVPVVWLRGWGTKVILT</sequence>
<reference evidence="2" key="1">
    <citation type="journal article" date="2019" name="Int. J. Syst. Evol. Microbiol.">
        <title>The Global Catalogue of Microorganisms (GCM) 10K type strain sequencing project: providing services to taxonomists for standard genome sequencing and annotation.</title>
        <authorList>
            <consortium name="The Broad Institute Genomics Platform"/>
            <consortium name="The Broad Institute Genome Sequencing Center for Infectious Disease"/>
            <person name="Wu L."/>
            <person name="Ma J."/>
        </authorList>
    </citation>
    <scope>NUCLEOTIDE SEQUENCE [LARGE SCALE GENOMIC DNA]</scope>
    <source>
        <strain evidence="2">JCM 17326</strain>
    </source>
</reference>
<dbReference type="Proteomes" id="UP001500630">
    <property type="component" value="Unassembled WGS sequence"/>
</dbReference>
<proteinExistence type="predicted"/>
<gene>
    <name evidence="1" type="ORF">GCM10022419_131850</name>
</gene>
<keyword evidence="2" id="KW-1185">Reference proteome</keyword>
<comment type="caution">
    <text evidence="1">The sequence shown here is derived from an EMBL/GenBank/DDBJ whole genome shotgun (WGS) entry which is preliminary data.</text>
</comment>